<sequence>MPEYAILTRNLTKIYRGGNVGVNSLNFTVEEGEIYGLIGPNGSGKTTTLRIIATLLKPTRGDVYVYGIDVVKNPLEARKLMNYLPEEAGAYRDLSGLDFIRFMLSVRFSGRRLEEAVGEAIEIADLGNDLKRPIRGYSKGMKRILALSTVLASHPKLLILDEPTSGLDVERSIYVRKMIKKYNKEFGITVLLSSHNMLEVEYLCGKVGILYKGSLLTEGRVEDLKARTSATNLEEVFLKIKGEVA</sequence>
<keyword evidence="1" id="KW-0547">Nucleotide-binding</keyword>
<proteinExistence type="predicted"/>
<dbReference type="EMBL" id="DSJT01000003">
    <property type="protein sequence ID" value="HEF86811.1"/>
    <property type="molecule type" value="Genomic_DNA"/>
</dbReference>
<dbReference type="SMART" id="SM00382">
    <property type="entry name" value="AAA"/>
    <property type="match status" value="1"/>
</dbReference>
<dbReference type="InterPro" id="IPR027417">
    <property type="entry name" value="P-loop_NTPase"/>
</dbReference>
<dbReference type="Gene3D" id="3.40.50.300">
    <property type="entry name" value="P-loop containing nucleotide triphosphate hydrolases"/>
    <property type="match status" value="1"/>
</dbReference>
<evidence type="ECO:0000313" key="4">
    <source>
        <dbReference type="EMBL" id="HEF86811.1"/>
    </source>
</evidence>
<dbReference type="InterPro" id="IPR003593">
    <property type="entry name" value="AAA+_ATPase"/>
</dbReference>
<name>A0A7C2BJU4_9CREN</name>
<evidence type="ECO:0000256" key="2">
    <source>
        <dbReference type="ARBA" id="ARBA00022840"/>
    </source>
</evidence>
<dbReference type="PROSITE" id="PS50893">
    <property type="entry name" value="ABC_TRANSPORTER_2"/>
    <property type="match status" value="1"/>
</dbReference>
<dbReference type="CDD" id="cd03230">
    <property type="entry name" value="ABC_DR_subfamily_A"/>
    <property type="match status" value="1"/>
</dbReference>
<keyword evidence="2 4" id="KW-0067">ATP-binding</keyword>
<reference evidence="4" key="1">
    <citation type="journal article" date="2020" name="mSystems">
        <title>Genome- and Community-Level Interaction Insights into Carbon Utilization and Element Cycling Functions of Hydrothermarchaeota in Hydrothermal Sediment.</title>
        <authorList>
            <person name="Zhou Z."/>
            <person name="Liu Y."/>
            <person name="Xu W."/>
            <person name="Pan J."/>
            <person name="Luo Z.H."/>
            <person name="Li M."/>
        </authorList>
    </citation>
    <scope>NUCLEOTIDE SEQUENCE [LARGE SCALE GENOMIC DNA]</scope>
    <source>
        <strain evidence="4">SpSt-23</strain>
    </source>
</reference>
<dbReference type="AlphaFoldDB" id="A0A7C2BJU4"/>
<dbReference type="InterPro" id="IPR003439">
    <property type="entry name" value="ABC_transporter-like_ATP-bd"/>
</dbReference>
<dbReference type="SUPFAM" id="SSF52540">
    <property type="entry name" value="P-loop containing nucleoside triphosphate hydrolases"/>
    <property type="match status" value="1"/>
</dbReference>
<dbReference type="Pfam" id="PF00005">
    <property type="entry name" value="ABC_tran"/>
    <property type="match status" value="1"/>
</dbReference>
<dbReference type="PANTHER" id="PTHR43613:SF1">
    <property type="entry name" value="ABC TRANSPORTER, ATP-BINDING PROTEIN"/>
    <property type="match status" value="1"/>
</dbReference>
<gene>
    <name evidence="4" type="ORF">ENP55_00570</name>
</gene>
<protein>
    <submittedName>
        <fullName evidence="4">ABC transporter ATP-binding protein</fullName>
    </submittedName>
</protein>
<evidence type="ECO:0000256" key="1">
    <source>
        <dbReference type="ARBA" id="ARBA00022741"/>
    </source>
</evidence>
<evidence type="ECO:0000259" key="3">
    <source>
        <dbReference type="PROSITE" id="PS50893"/>
    </source>
</evidence>
<feature type="domain" description="ABC transporter" evidence="3">
    <location>
        <begin position="6"/>
        <end position="237"/>
    </location>
</feature>
<dbReference type="GO" id="GO:0016887">
    <property type="term" value="F:ATP hydrolysis activity"/>
    <property type="evidence" value="ECO:0007669"/>
    <property type="project" value="InterPro"/>
</dbReference>
<accession>A0A7C2BJU4</accession>
<dbReference type="GO" id="GO:0005524">
    <property type="term" value="F:ATP binding"/>
    <property type="evidence" value="ECO:0007669"/>
    <property type="project" value="UniProtKB-KW"/>
</dbReference>
<dbReference type="PANTHER" id="PTHR43613">
    <property type="entry name" value="ABC TRANSPORTER, ATP-BINDING PROTEIN"/>
    <property type="match status" value="1"/>
</dbReference>
<comment type="caution">
    <text evidence="4">The sequence shown here is derived from an EMBL/GenBank/DDBJ whole genome shotgun (WGS) entry which is preliminary data.</text>
</comment>
<organism evidence="4">
    <name type="scientific">Thermosphaera aggregans</name>
    <dbReference type="NCBI Taxonomy" id="54254"/>
    <lineage>
        <taxon>Archaea</taxon>
        <taxon>Thermoproteota</taxon>
        <taxon>Thermoprotei</taxon>
        <taxon>Desulfurococcales</taxon>
        <taxon>Desulfurococcaceae</taxon>
        <taxon>Thermosphaera</taxon>
    </lineage>
</organism>